<evidence type="ECO:0000256" key="8">
    <source>
        <dbReference type="ARBA" id="ARBA00022840"/>
    </source>
</evidence>
<keyword evidence="8" id="KW-0067">ATP-binding</keyword>
<evidence type="ECO:0000256" key="9">
    <source>
        <dbReference type="ARBA" id="ARBA00022967"/>
    </source>
</evidence>
<sequence length="1509" mass="171091">MKILDEFCGETFFIWDGHNIGWCFRQICLICLAYFILLVSSTYFIGFPFLHFSLRTKFERFIIATRTLISVFLSLLSIVQIYKLYRMNREKEISAAKIIPLLLKGIAWASHAFYLKRLLYGITYRIRGPQLITFSVVICFVVTACDFYFSGRDSHSDSGYYISLAVLVFHIIYIVTLLPRNIKKDEDIWTRSLNSDLEEQEPLMHSVLSRYYGFSAETDSQDLGVAEESSNIFSRILFLWVHSLMLKGFNKNLKNIDDLYDLPPSLQSANLSEKIFSERIALNETEQENYVKLCCNSVKIKTLPLVALLYKTFAFEFFSIGILKLICNISNFGGPLLLNALVSFLESDVEVHSKQGYFYALGLFLVTFIFAIFSVQYNYFINKICLKIRASIMMLVYRKTLNLSKVALYGMNTGEIINFISTDADRIVNFCFSFHEFWSLPLQVIIALALLFQQLRYCFIIGVVFMIIIIPINQYVAKKIASLSNLLMTAKDKRIKVMNEIISGIRIIKMNTWEKVFSKKLEKIRYEEVKFLKKRKYLDALCVYFWATTPVLISFLTFTIFASLGYGLTAAKVFTSIALFNILITPLNAIPWVLNGIVESWISIKRVNIFLQLPDLKFEDYFSELENGCNLKLEISNGVFCHPGAGDSPRFEHIVDNFERNSNAPDYVLGPIDLKLSRGDFVCVIGKVGSGKSSLLSVILADLNCVSGRIKMNVSESILGIGYVSQEPWIQQKTVQENILFGKTLNILKYRKVLEACALLDDLELLPYGDRTEVGDKGVTLSGGQKARIALARAVYQDLDVYLLDDPLSAVDTHVAEHIFSNCIMGILKNKTRIMCTHKIQFAEKADYLMVLSEGKIINYAPPNQALQFYSLNESENIEDEEKADKSSLFSGATSFENSLAVTLVQKEEKVEGAIPLKVYKAYWIAVGSILSMSVLLFCFLMQASKTISDWWLSVWVSSSQHGNHTVNLDINHSYSLEKLIFLENEERSLTFYLSIYGVLAGANSIFTLFRAFLFAYAGIKAAITLHNRLLNIIIKGASSFFDVTPLGRIMNRFSSDIYCIDDAFPFILNIFLAQIFALTGCIIITCYALPWILAIILVLAVFYFKLQKYYRHTSRELRRLSSISLSPIYAHFSETLDGHSTIRAMSAVSRFQKENMERIDSNLRACLATAAASQWLNLRLQFIGVIIVTAVAVIAMLQREYGSVDPGLVGLALSYALSITALLNGSITAFTETEKETVSVERVMQYIDGVKMEEEIFSQQPPYAWPSHGVITFVNVSLQYRESCPYSLKNVSFETRPGEKIGVVGRTGSGKSSLIQILFRMVDSFEGAVLIDGVNISNLEIYKLRSSLSVIPQQPFLFSGTIRENLDPHFLKSDSEIWMALKECHMKEKVLNLGGLDVEVEEQGQNFSIGERQLLCLARALLRRSKILCMDEATASIDYHTDSLIRHAVRMACRRSTILVIAHRMETILDCDRVIVMKEGHLIEIDKPSTLLSNTKSEFYGLVYSKNE</sequence>
<evidence type="ECO:0000256" key="6">
    <source>
        <dbReference type="ARBA" id="ARBA00022737"/>
    </source>
</evidence>
<dbReference type="FunFam" id="3.40.50.300:FF:000163">
    <property type="entry name" value="Multidrug resistance-associated protein member 4"/>
    <property type="match status" value="1"/>
</dbReference>
<dbReference type="GO" id="GO:0016020">
    <property type="term" value="C:membrane"/>
    <property type="evidence" value="ECO:0007669"/>
    <property type="project" value="UniProtKB-SubCell"/>
</dbReference>
<evidence type="ECO:0000256" key="3">
    <source>
        <dbReference type="ARBA" id="ARBA00012191"/>
    </source>
</evidence>
<keyword evidence="7" id="KW-0547">Nucleotide-binding</keyword>
<dbReference type="SMART" id="SM00382">
    <property type="entry name" value="AAA"/>
    <property type="match status" value="2"/>
</dbReference>
<dbReference type="FunFam" id="1.20.1560.10:FF:000037">
    <property type="entry name" value="ATP-binding cassette subfamily C member 10"/>
    <property type="match status" value="1"/>
</dbReference>
<feature type="transmembrane region" description="Helical" evidence="13">
    <location>
        <begin position="24"/>
        <end position="49"/>
    </location>
</feature>
<evidence type="ECO:0000256" key="13">
    <source>
        <dbReference type="SAM" id="Phobius"/>
    </source>
</evidence>
<feature type="transmembrane region" description="Helical" evidence="13">
    <location>
        <begin position="1210"/>
        <end position="1231"/>
    </location>
</feature>
<feature type="transmembrane region" description="Helical" evidence="13">
    <location>
        <begin position="922"/>
        <end position="944"/>
    </location>
</feature>
<dbReference type="Gene3D" id="3.40.50.300">
    <property type="entry name" value="P-loop containing nucleotide triphosphate hydrolases"/>
    <property type="match status" value="2"/>
</dbReference>
<comment type="catalytic activity">
    <reaction evidence="12">
        <text>ATP + H2O + xenobioticSide 1 = ADP + phosphate + xenobioticSide 2.</text>
        <dbReference type="EC" id="7.6.2.2"/>
    </reaction>
</comment>
<dbReference type="GO" id="GO:0005524">
    <property type="term" value="F:ATP binding"/>
    <property type="evidence" value="ECO:0007669"/>
    <property type="project" value="UniProtKB-KW"/>
</dbReference>
<keyword evidence="17" id="KW-1185">Reference proteome</keyword>
<feature type="transmembrane region" description="Helical" evidence="13">
    <location>
        <begin position="440"/>
        <end position="470"/>
    </location>
</feature>
<evidence type="ECO:0000256" key="12">
    <source>
        <dbReference type="ARBA" id="ARBA00034018"/>
    </source>
</evidence>
<feature type="transmembrane region" description="Helical" evidence="13">
    <location>
        <begin position="325"/>
        <end position="345"/>
    </location>
</feature>
<dbReference type="SUPFAM" id="SSF90123">
    <property type="entry name" value="ABC transporter transmembrane region"/>
    <property type="match status" value="2"/>
</dbReference>
<evidence type="ECO:0000256" key="7">
    <source>
        <dbReference type="ARBA" id="ARBA00022741"/>
    </source>
</evidence>
<dbReference type="FunFam" id="1.20.1560.10:FF:000113">
    <property type="entry name" value="ABC transporter, putative"/>
    <property type="match status" value="1"/>
</dbReference>
<dbReference type="CDD" id="cd18605">
    <property type="entry name" value="ABC_6TM_MRP7_D2_like"/>
    <property type="match status" value="1"/>
</dbReference>
<dbReference type="EMBL" id="CAXIEN010000317">
    <property type="protein sequence ID" value="CAL1292974.1"/>
    <property type="molecule type" value="Genomic_DNA"/>
</dbReference>
<evidence type="ECO:0000313" key="17">
    <source>
        <dbReference type="Proteomes" id="UP001497382"/>
    </source>
</evidence>
<dbReference type="InterPro" id="IPR017871">
    <property type="entry name" value="ABC_transporter-like_CS"/>
</dbReference>
<feature type="transmembrane region" description="Helical" evidence="13">
    <location>
        <begin position="1181"/>
        <end position="1198"/>
    </location>
</feature>
<dbReference type="Pfam" id="PF00664">
    <property type="entry name" value="ABC_membrane"/>
    <property type="match status" value="2"/>
</dbReference>
<dbReference type="CDD" id="cd03244">
    <property type="entry name" value="ABCC_MRP_domain2"/>
    <property type="match status" value="1"/>
</dbReference>
<dbReference type="InterPro" id="IPR003593">
    <property type="entry name" value="AAA+_ATPase"/>
</dbReference>
<evidence type="ECO:0000256" key="2">
    <source>
        <dbReference type="ARBA" id="ARBA00009726"/>
    </source>
</evidence>
<feature type="domain" description="ABC transporter" evidence="14">
    <location>
        <begin position="1272"/>
        <end position="1505"/>
    </location>
</feature>
<keyword evidence="11 13" id="KW-0472">Membrane</keyword>
<keyword evidence="10 13" id="KW-1133">Transmembrane helix</keyword>
<gene>
    <name evidence="16" type="ORF">LARSCL_LOCUS17945</name>
</gene>
<feature type="domain" description="ABC transmembrane type-1" evidence="15">
    <location>
        <begin position="935"/>
        <end position="1236"/>
    </location>
</feature>
<keyword evidence="6" id="KW-0677">Repeat</keyword>
<evidence type="ECO:0000259" key="14">
    <source>
        <dbReference type="PROSITE" id="PS50893"/>
    </source>
</evidence>
<evidence type="ECO:0000256" key="1">
    <source>
        <dbReference type="ARBA" id="ARBA00004141"/>
    </source>
</evidence>
<dbReference type="InterPro" id="IPR027417">
    <property type="entry name" value="P-loop_NTPase"/>
</dbReference>
<comment type="caution">
    <text evidence="16">The sequence shown here is derived from an EMBL/GenBank/DDBJ whole genome shotgun (WGS) entry which is preliminary data.</text>
</comment>
<feature type="transmembrane region" description="Helical" evidence="13">
    <location>
        <begin position="357"/>
        <end position="380"/>
    </location>
</feature>
<keyword evidence="9" id="KW-1278">Translocase</keyword>
<evidence type="ECO:0000256" key="4">
    <source>
        <dbReference type="ARBA" id="ARBA00022448"/>
    </source>
</evidence>
<dbReference type="SUPFAM" id="SSF52540">
    <property type="entry name" value="P-loop containing nucleoside triphosphate hydrolases"/>
    <property type="match status" value="2"/>
</dbReference>
<dbReference type="FunFam" id="3.40.50.300:FF:000973">
    <property type="entry name" value="Multidrug resistance-associated protein 4"/>
    <property type="match status" value="1"/>
</dbReference>
<keyword evidence="4" id="KW-0813">Transport</keyword>
<comment type="subcellular location">
    <subcellularLocation>
        <location evidence="1">Membrane</location>
        <topology evidence="1">Multi-pass membrane protein</topology>
    </subcellularLocation>
</comment>
<dbReference type="InterPro" id="IPR050173">
    <property type="entry name" value="ABC_transporter_C-like"/>
</dbReference>
<evidence type="ECO:0000256" key="11">
    <source>
        <dbReference type="ARBA" id="ARBA00023136"/>
    </source>
</evidence>
<feature type="transmembrane region" description="Helical" evidence="13">
    <location>
        <begin position="573"/>
        <end position="598"/>
    </location>
</feature>
<dbReference type="PROSITE" id="PS50929">
    <property type="entry name" value="ABC_TM1F"/>
    <property type="match status" value="2"/>
</dbReference>
<dbReference type="PROSITE" id="PS50893">
    <property type="entry name" value="ABC_TRANSPORTER_2"/>
    <property type="match status" value="2"/>
</dbReference>
<dbReference type="PROSITE" id="PS00211">
    <property type="entry name" value="ABC_TRANSPORTER_1"/>
    <property type="match status" value="1"/>
</dbReference>
<feature type="transmembrane region" description="Helical" evidence="13">
    <location>
        <begin position="61"/>
        <end position="82"/>
    </location>
</feature>
<feature type="domain" description="ABC transporter" evidence="14">
    <location>
        <begin position="649"/>
        <end position="879"/>
    </location>
</feature>
<protein>
    <recommendedName>
        <fullName evidence="3">ABC-type xenobiotic transporter</fullName>
        <ecNumber evidence="3">7.6.2.2</ecNumber>
    </recommendedName>
</protein>
<dbReference type="Proteomes" id="UP001497382">
    <property type="component" value="Unassembled WGS sequence"/>
</dbReference>
<evidence type="ECO:0000259" key="15">
    <source>
        <dbReference type="PROSITE" id="PS50929"/>
    </source>
</evidence>
<feature type="domain" description="ABC transmembrane type-1" evidence="15">
    <location>
        <begin position="320"/>
        <end position="599"/>
    </location>
</feature>
<dbReference type="PANTHER" id="PTHR24223:SF330">
    <property type="entry name" value="ATP-BINDING CASSETTE SUB-FAMILY C MEMBER 10"/>
    <property type="match status" value="1"/>
</dbReference>
<feature type="transmembrane region" description="Helical" evidence="13">
    <location>
        <begin position="161"/>
        <end position="178"/>
    </location>
</feature>
<dbReference type="Pfam" id="PF00005">
    <property type="entry name" value="ABC_tran"/>
    <property type="match status" value="2"/>
</dbReference>
<evidence type="ECO:0000313" key="16">
    <source>
        <dbReference type="EMBL" id="CAL1292974.1"/>
    </source>
</evidence>
<evidence type="ECO:0000256" key="5">
    <source>
        <dbReference type="ARBA" id="ARBA00022692"/>
    </source>
</evidence>
<dbReference type="GO" id="GO:0016887">
    <property type="term" value="F:ATP hydrolysis activity"/>
    <property type="evidence" value="ECO:0007669"/>
    <property type="project" value="InterPro"/>
</dbReference>
<name>A0AAV2BAJ9_9ARAC</name>
<dbReference type="InterPro" id="IPR011527">
    <property type="entry name" value="ABC1_TM_dom"/>
</dbReference>
<reference evidence="16 17" key="1">
    <citation type="submission" date="2024-04" db="EMBL/GenBank/DDBJ databases">
        <authorList>
            <person name="Rising A."/>
            <person name="Reimegard J."/>
            <person name="Sonavane S."/>
            <person name="Akerstrom W."/>
            <person name="Nylinder S."/>
            <person name="Hedman E."/>
            <person name="Kallberg Y."/>
        </authorList>
    </citation>
    <scope>NUCLEOTIDE SEQUENCE [LARGE SCALE GENOMIC DNA]</scope>
</reference>
<keyword evidence="5 13" id="KW-0812">Transmembrane</keyword>
<dbReference type="InterPro" id="IPR036640">
    <property type="entry name" value="ABC1_TM_sf"/>
</dbReference>
<dbReference type="EC" id="7.6.2.2" evidence="3"/>
<dbReference type="CDD" id="cd18598">
    <property type="entry name" value="ABC_6TM_MRP7_D1_like"/>
    <property type="match status" value="1"/>
</dbReference>
<dbReference type="PANTHER" id="PTHR24223">
    <property type="entry name" value="ATP-BINDING CASSETTE SUB-FAMILY C"/>
    <property type="match status" value="1"/>
</dbReference>
<organism evidence="16 17">
    <name type="scientific">Larinioides sclopetarius</name>
    <dbReference type="NCBI Taxonomy" id="280406"/>
    <lineage>
        <taxon>Eukaryota</taxon>
        <taxon>Metazoa</taxon>
        <taxon>Ecdysozoa</taxon>
        <taxon>Arthropoda</taxon>
        <taxon>Chelicerata</taxon>
        <taxon>Arachnida</taxon>
        <taxon>Araneae</taxon>
        <taxon>Araneomorphae</taxon>
        <taxon>Entelegynae</taxon>
        <taxon>Araneoidea</taxon>
        <taxon>Araneidae</taxon>
        <taxon>Larinioides</taxon>
    </lineage>
</organism>
<dbReference type="Gene3D" id="1.20.1560.10">
    <property type="entry name" value="ABC transporter type 1, transmembrane domain"/>
    <property type="match status" value="2"/>
</dbReference>
<feature type="transmembrane region" description="Helical" evidence="13">
    <location>
        <begin position="992"/>
        <end position="1018"/>
    </location>
</feature>
<comment type="similarity">
    <text evidence="2">Belongs to the ABC transporter superfamily. ABCC family. Conjugate transporter (TC 3.A.1.208) subfamily.</text>
</comment>
<dbReference type="CDD" id="cd03250">
    <property type="entry name" value="ABCC_MRP_domain1"/>
    <property type="match status" value="1"/>
</dbReference>
<feature type="transmembrane region" description="Helical" evidence="13">
    <location>
        <begin position="543"/>
        <end position="567"/>
    </location>
</feature>
<feature type="transmembrane region" description="Helical" evidence="13">
    <location>
        <begin position="1071"/>
        <end position="1104"/>
    </location>
</feature>
<accession>A0AAV2BAJ9</accession>
<evidence type="ECO:0000256" key="10">
    <source>
        <dbReference type="ARBA" id="ARBA00022989"/>
    </source>
</evidence>
<proteinExistence type="inferred from homology"/>
<feature type="transmembrane region" description="Helical" evidence="13">
    <location>
        <begin position="131"/>
        <end position="149"/>
    </location>
</feature>
<dbReference type="GO" id="GO:0008559">
    <property type="term" value="F:ABC-type xenobiotic transporter activity"/>
    <property type="evidence" value="ECO:0007669"/>
    <property type="project" value="UniProtKB-EC"/>
</dbReference>
<dbReference type="InterPro" id="IPR003439">
    <property type="entry name" value="ABC_transporter-like_ATP-bd"/>
</dbReference>